<dbReference type="InterPro" id="IPR012338">
    <property type="entry name" value="Beta-lactam/transpept-like"/>
</dbReference>
<dbReference type="Proteomes" id="UP000535543">
    <property type="component" value="Unassembled WGS sequence"/>
</dbReference>
<name>A0A848KCT5_9NOCA</name>
<dbReference type="Pfam" id="PF00144">
    <property type="entry name" value="Beta-lactamase"/>
    <property type="match status" value="1"/>
</dbReference>
<dbReference type="InterPro" id="IPR052907">
    <property type="entry name" value="Beta-lactamase/esterase"/>
</dbReference>
<dbReference type="EMBL" id="VCQU01000003">
    <property type="protein sequence ID" value="NMN95368.1"/>
    <property type="molecule type" value="Genomic_DNA"/>
</dbReference>
<evidence type="ECO:0000313" key="2">
    <source>
        <dbReference type="EMBL" id="NMN95368.1"/>
    </source>
</evidence>
<dbReference type="Gene3D" id="3.40.710.10">
    <property type="entry name" value="DD-peptidase/beta-lactamase superfamily"/>
    <property type="match status" value="1"/>
</dbReference>
<organism evidence="2 3">
    <name type="scientific">Antrihabitans stalactiti</name>
    <dbReference type="NCBI Taxonomy" id="2584121"/>
    <lineage>
        <taxon>Bacteria</taxon>
        <taxon>Bacillati</taxon>
        <taxon>Actinomycetota</taxon>
        <taxon>Actinomycetes</taxon>
        <taxon>Mycobacteriales</taxon>
        <taxon>Nocardiaceae</taxon>
        <taxon>Antrihabitans</taxon>
    </lineage>
</organism>
<accession>A0A848KCT5</accession>
<dbReference type="SUPFAM" id="SSF56601">
    <property type="entry name" value="beta-lactamase/transpeptidase-like"/>
    <property type="match status" value="1"/>
</dbReference>
<dbReference type="InterPro" id="IPR001466">
    <property type="entry name" value="Beta-lactam-related"/>
</dbReference>
<sequence>MLVDPDFLELADQFFTMYREPNHGGAGLAVYLDGEPVIDIWAGWADRDKRWRGDTVALAMSTGKGVASTVLHRVAERGLIDYDEPVATYWPEFGAAGKADITVRDVLTHRSGLHKARGLVAERDGILDYDAMIAALAATPADPRRLRTSGYHAVTFGWLVAEIVHRATGTPFVDVVRAEIAEPLGLPEFWYVVPPDQRHRIAKLFPYVGPPGMSASVATSLLSRFGPLRGPGEAIPDGFEDLIRSGSIHDSVMPGANGVFSARALARMYGAIANDGVIGDYQFLRPDTIEAIGAKQVAGSFDYVLGYPLSFTLGYHRPVIMAKTQPTKAFGHYGVGGSGAFGDPYTGVSVALITNRLGGAVTSLADLRLAKLGAKALAIATSL</sequence>
<dbReference type="PANTHER" id="PTHR43319">
    <property type="entry name" value="BETA-LACTAMASE-RELATED"/>
    <property type="match status" value="1"/>
</dbReference>
<evidence type="ECO:0000259" key="1">
    <source>
        <dbReference type="Pfam" id="PF00144"/>
    </source>
</evidence>
<proteinExistence type="predicted"/>
<evidence type="ECO:0000313" key="3">
    <source>
        <dbReference type="Proteomes" id="UP000535543"/>
    </source>
</evidence>
<reference evidence="2 3" key="1">
    <citation type="submission" date="2019-05" db="EMBL/GenBank/DDBJ databases">
        <authorList>
            <person name="Lee S.D."/>
        </authorList>
    </citation>
    <scope>NUCLEOTIDE SEQUENCE [LARGE SCALE GENOMIC DNA]</scope>
    <source>
        <strain evidence="2 3">YC2-7</strain>
    </source>
</reference>
<reference evidence="2 3" key="2">
    <citation type="submission" date="2020-06" db="EMBL/GenBank/DDBJ databases">
        <title>Antribacter stalactiti gen. nov., sp. nov., a new member of the family Nacardiaceae isolated from a cave.</title>
        <authorList>
            <person name="Kim I.S."/>
        </authorList>
    </citation>
    <scope>NUCLEOTIDE SEQUENCE [LARGE SCALE GENOMIC DNA]</scope>
    <source>
        <strain evidence="2 3">YC2-7</strain>
    </source>
</reference>
<protein>
    <submittedName>
        <fullName evidence="2">Beta-lactamase family protein</fullName>
    </submittedName>
</protein>
<dbReference type="AlphaFoldDB" id="A0A848KCT5"/>
<comment type="caution">
    <text evidence="2">The sequence shown here is derived from an EMBL/GenBank/DDBJ whole genome shotgun (WGS) entry which is preliminary data.</text>
</comment>
<dbReference type="RefSeq" id="WP_169587017.1">
    <property type="nucleotide sequence ID" value="NZ_VCQU01000003.1"/>
</dbReference>
<gene>
    <name evidence="2" type="ORF">FGL95_10030</name>
</gene>
<keyword evidence="3" id="KW-1185">Reference proteome</keyword>
<feature type="domain" description="Beta-lactamase-related" evidence="1">
    <location>
        <begin position="22"/>
        <end position="372"/>
    </location>
</feature>
<dbReference type="PANTHER" id="PTHR43319:SF3">
    <property type="entry name" value="BETA-LACTAMASE-RELATED DOMAIN-CONTAINING PROTEIN"/>
    <property type="match status" value="1"/>
</dbReference>